<dbReference type="Proteomes" id="UP000462014">
    <property type="component" value="Unassembled WGS sequence"/>
</dbReference>
<keyword evidence="3" id="KW-0808">Transferase</keyword>
<feature type="domain" description="Glycosyl transferase family 1" evidence="1">
    <location>
        <begin position="205"/>
        <end position="349"/>
    </location>
</feature>
<dbReference type="InterPro" id="IPR050194">
    <property type="entry name" value="Glycosyltransferase_grp1"/>
</dbReference>
<evidence type="ECO:0000313" key="3">
    <source>
        <dbReference type="EMBL" id="MVN23452.1"/>
    </source>
</evidence>
<dbReference type="Pfam" id="PF00534">
    <property type="entry name" value="Glycos_transf_1"/>
    <property type="match status" value="1"/>
</dbReference>
<feature type="domain" description="Glycosyltransferase subfamily 4-like N-terminal" evidence="2">
    <location>
        <begin position="46"/>
        <end position="180"/>
    </location>
</feature>
<evidence type="ECO:0000259" key="1">
    <source>
        <dbReference type="Pfam" id="PF00534"/>
    </source>
</evidence>
<comment type="caution">
    <text evidence="3">The sequence shown here is derived from an EMBL/GenBank/DDBJ whole genome shotgun (WGS) entry which is preliminary data.</text>
</comment>
<dbReference type="RefSeq" id="WP_157569700.1">
    <property type="nucleotide sequence ID" value="NZ_WPIK01000026.1"/>
</dbReference>
<keyword evidence="4" id="KW-1185">Reference proteome</keyword>
<evidence type="ECO:0000259" key="2">
    <source>
        <dbReference type="Pfam" id="PF13439"/>
    </source>
</evidence>
<proteinExistence type="predicted"/>
<name>A0A7K1T1I8_9SPHI</name>
<reference evidence="3 4" key="1">
    <citation type="submission" date="2019-12" db="EMBL/GenBank/DDBJ databases">
        <title>Mucilaginibacter sp. HMF7410 genome sequencing and assembly.</title>
        <authorList>
            <person name="Kang H."/>
            <person name="Cha I."/>
            <person name="Kim H."/>
            <person name="Joh K."/>
        </authorList>
    </citation>
    <scope>NUCLEOTIDE SEQUENCE [LARGE SCALE GENOMIC DNA]</scope>
    <source>
        <strain evidence="3 4">HMF7410</strain>
    </source>
</reference>
<dbReference type="EMBL" id="WPIK01000026">
    <property type="protein sequence ID" value="MVN23452.1"/>
    <property type="molecule type" value="Genomic_DNA"/>
</dbReference>
<dbReference type="InterPro" id="IPR028098">
    <property type="entry name" value="Glyco_trans_4-like_N"/>
</dbReference>
<protein>
    <submittedName>
        <fullName evidence="3">Glycosyltransferase</fullName>
    </submittedName>
</protein>
<dbReference type="InterPro" id="IPR001296">
    <property type="entry name" value="Glyco_trans_1"/>
</dbReference>
<dbReference type="PANTHER" id="PTHR45947:SF13">
    <property type="entry name" value="TRANSFERASE"/>
    <property type="match status" value="1"/>
</dbReference>
<sequence>MKVLVIHTSYQYKGGEDTVVAEEIKLLQLQGIMVELLEFNNHKNAFLKLLQLPFNLQSYFKTKEALALFKPDIVHIHNLHFGGSPSVIYAIKRSKIPFVITLHNYRLLCPSGILFHNGKLFLDSLSNKFPWKAVGSGVYKNSKLITFWLSLSIYLHNKLGTWKICNRYIVLSEHAKKLFLSSNLGLSASQFVVKPNFCSDPILKNQQAQDYFLYVGRLSEEKGIMLLLSVFSSCPYKVKIAGDGPLKDEVVKYSSRFPNIEFLGILNKTEVFTILESCSALVFPSIWFEGMPLTIIEAFACGIPVISSRIGAMETMITPDYNGLHFEVQSKEGFRKKLDDWHNLSEVQKQEYRLNARKTYENYYTPDKNAQQLLAIYNDVMNEEKLLLAETL</sequence>
<dbReference type="PANTHER" id="PTHR45947">
    <property type="entry name" value="SULFOQUINOVOSYL TRANSFERASE SQD2"/>
    <property type="match status" value="1"/>
</dbReference>
<accession>A0A7K1T1I8</accession>
<gene>
    <name evidence="3" type="ORF">GO621_18165</name>
</gene>
<dbReference type="AlphaFoldDB" id="A0A7K1T1I8"/>
<dbReference type="Gene3D" id="3.40.50.2000">
    <property type="entry name" value="Glycogen Phosphorylase B"/>
    <property type="match status" value="2"/>
</dbReference>
<evidence type="ECO:0000313" key="4">
    <source>
        <dbReference type="Proteomes" id="UP000462014"/>
    </source>
</evidence>
<dbReference type="CDD" id="cd03801">
    <property type="entry name" value="GT4_PimA-like"/>
    <property type="match status" value="1"/>
</dbReference>
<dbReference type="SUPFAM" id="SSF53756">
    <property type="entry name" value="UDP-Glycosyltransferase/glycogen phosphorylase"/>
    <property type="match status" value="1"/>
</dbReference>
<dbReference type="GO" id="GO:0016757">
    <property type="term" value="F:glycosyltransferase activity"/>
    <property type="evidence" value="ECO:0007669"/>
    <property type="project" value="InterPro"/>
</dbReference>
<organism evidence="3 4">
    <name type="scientific">Mucilaginibacter arboris</name>
    <dbReference type="NCBI Taxonomy" id="2682090"/>
    <lineage>
        <taxon>Bacteria</taxon>
        <taxon>Pseudomonadati</taxon>
        <taxon>Bacteroidota</taxon>
        <taxon>Sphingobacteriia</taxon>
        <taxon>Sphingobacteriales</taxon>
        <taxon>Sphingobacteriaceae</taxon>
        <taxon>Mucilaginibacter</taxon>
    </lineage>
</organism>
<dbReference type="Pfam" id="PF13439">
    <property type="entry name" value="Glyco_transf_4"/>
    <property type="match status" value="1"/>
</dbReference>